<feature type="domain" description="ABC transmembrane type-2" evidence="8">
    <location>
        <begin position="52"/>
        <end position="279"/>
    </location>
</feature>
<keyword evidence="6" id="KW-0813">Transport</keyword>
<name>A0ABQ2M4C5_9ACTN</name>
<evidence type="ECO:0000313" key="10">
    <source>
        <dbReference type="Proteomes" id="UP000656881"/>
    </source>
</evidence>
<accession>A0ABQ2M4C5</accession>
<evidence type="ECO:0000256" key="4">
    <source>
        <dbReference type="ARBA" id="ARBA00023136"/>
    </source>
</evidence>
<feature type="transmembrane region" description="Helical" evidence="6">
    <location>
        <begin position="164"/>
        <end position="191"/>
    </location>
</feature>
<comment type="caution">
    <text evidence="9">The sequence shown here is derived from an EMBL/GenBank/DDBJ whole genome shotgun (WGS) entry which is preliminary data.</text>
</comment>
<evidence type="ECO:0000313" key="9">
    <source>
        <dbReference type="EMBL" id="GGO46652.1"/>
    </source>
</evidence>
<feature type="compositionally biased region" description="Pro residues" evidence="7">
    <location>
        <begin position="11"/>
        <end position="23"/>
    </location>
</feature>
<keyword evidence="3 6" id="KW-1133">Transmembrane helix</keyword>
<evidence type="ECO:0000256" key="6">
    <source>
        <dbReference type="RuleBase" id="RU361157"/>
    </source>
</evidence>
<keyword evidence="4 6" id="KW-0472">Membrane</keyword>
<dbReference type="InterPro" id="IPR051784">
    <property type="entry name" value="Nod_factor_ABC_transporter"/>
</dbReference>
<protein>
    <recommendedName>
        <fullName evidence="6">Transport permease protein</fullName>
    </recommendedName>
</protein>
<dbReference type="Pfam" id="PF01061">
    <property type="entry name" value="ABC2_membrane"/>
    <property type="match status" value="1"/>
</dbReference>
<feature type="transmembrane region" description="Helical" evidence="6">
    <location>
        <begin position="198"/>
        <end position="216"/>
    </location>
</feature>
<keyword evidence="10" id="KW-1185">Reference proteome</keyword>
<evidence type="ECO:0000256" key="5">
    <source>
        <dbReference type="ARBA" id="ARBA00023251"/>
    </source>
</evidence>
<dbReference type="InterPro" id="IPR047817">
    <property type="entry name" value="ABC2_TM_bact-type"/>
</dbReference>
<keyword evidence="2 6" id="KW-0812">Transmembrane</keyword>
<evidence type="ECO:0000256" key="3">
    <source>
        <dbReference type="ARBA" id="ARBA00022989"/>
    </source>
</evidence>
<organism evidence="9 10">
    <name type="scientific">Streptomyces lasiicapitis</name>
    <dbReference type="NCBI Taxonomy" id="1923961"/>
    <lineage>
        <taxon>Bacteria</taxon>
        <taxon>Bacillati</taxon>
        <taxon>Actinomycetota</taxon>
        <taxon>Actinomycetes</taxon>
        <taxon>Kitasatosporales</taxon>
        <taxon>Streptomycetaceae</taxon>
        <taxon>Streptomyces</taxon>
    </lineage>
</organism>
<sequence>MRDLMRDLMPDPTPDPTPGAIPGPMPGPMAAAVPNALIMTGRSLRLSRRNVDALITALALPVLLLLIFVYFFGGAINTGTDTRYVTYVVPGVLLLCAGFGSAGTAVAVTEDLKAGIIDRFRSLDVGGTAILAGHVLASVARNLLATALVLALAFAIGFRPAATPAAWLAAIALLVAFILALSWLSAAVGLLAKSPEAANGYTFFVTFLPYPSSAFVPTDTMPTWLATFSDHQPVTPVIESLRTLLLGQPAGSTPWVALAWCGGILVGAVVMAGALFRRRVG</sequence>
<gene>
    <name evidence="9" type="ORF">GCM10012286_38020</name>
</gene>
<evidence type="ECO:0000259" key="8">
    <source>
        <dbReference type="PROSITE" id="PS51012"/>
    </source>
</evidence>
<feature type="transmembrane region" description="Helical" evidence="6">
    <location>
        <begin position="84"/>
        <end position="108"/>
    </location>
</feature>
<keyword evidence="5" id="KW-0046">Antibiotic resistance</keyword>
<dbReference type="InterPro" id="IPR000412">
    <property type="entry name" value="ABC_2_transport"/>
</dbReference>
<dbReference type="PIRSF" id="PIRSF006648">
    <property type="entry name" value="DrrB"/>
    <property type="match status" value="1"/>
</dbReference>
<dbReference type="PROSITE" id="PS51012">
    <property type="entry name" value="ABC_TM2"/>
    <property type="match status" value="1"/>
</dbReference>
<feature type="region of interest" description="Disordered" evidence="7">
    <location>
        <begin position="1"/>
        <end position="23"/>
    </location>
</feature>
<feature type="transmembrane region" description="Helical" evidence="6">
    <location>
        <begin position="51"/>
        <end position="72"/>
    </location>
</feature>
<reference evidence="10" key="1">
    <citation type="journal article" date="2019" name="Int. J. Syst. Evol. Microbiol.">
        <title>The Global Catalogue of Microorganisms (GCM) 10K type strain sequencing project: providing services to taxonomists for standard genome sequencing and annotation.</title>
        <authorList>
            <consortium name="The Broad Institute Genomics Platform"/>
            <consortium name="The Broad Institute Genome Sequencing Center for Infectious Disease"/>
            <person name="Wu L."/>
            <person name="Ma J."/>
        </authorList>
    </citation>
    <scope>NUCLEOTIDE SEQUENCE [LARGE SCALE GENOMIC DNA]</scope>
    <source>
        <strain evidence="10">CGMCC 4.7349</strain>
    </source>
</reference>
<comment type="similarity">
    <text evidence="6">Belongs to the ABC-2 integral membrane protein family.</text>
</comment>
<dbReference type="Proteomes" id="UP000656881">
    <property type="component" value="Unassembled WGS sequence"/>
</dbReference>
<evidence type="ECO:0000256" key="7">
    <source>
        <dbReference type="SAM" id="MobiDB-lite"/>
    </source>
</evidence>
<comment type="subcellular location">
    <subcellularLocation>
        <location evidence="6">Cell membrane</location>
        <topology evidence="6">Multi-pass membrane protein</topology>
    </subcellularLocation>
    <subcellularLocation>
        <location evidence="1">Membrane</location>
        <topology evidence="1">Multi-pass membrane protein</topology>
    </subcellularLocation>
</comment>
<proteinExistence type="inferred from homology"/>
<feature type="transmembrane region" description="Helical" evidence="6">
    <location>
        <begin position="255"/>
        <end position="276"/>
    </location>
</feature>
<evidence type="ECO:0000256" key="1">
    <source>
        <dbReference type="ARBA" id="ARBA00004141"/>
    </source>
</evidence>
<keyword evidence="6" id="KW-1003">Cell membrane</keyword>
<dbReference type="InterPro" id="IPR013525">
    <property type="entry name" value="ABC2_TM"/>
</dbReference>
<dbReference type="EMBL" id="BMNG01000008">
    <property type="protein sequence ID" value="GGO46652.1"/>
    <property type="molecule type" value="Genomic_DNA"/>
</dbReference>
<evidence type="ECO:0000256" key="2">
    <source>
        <dbReference type="ARBA" id="ARBA00022692"/>
    </source>
</evidence>
<dbReference type="PANTHER" id="PTHR43229:SF2">
    <property type="entry name" value="NODULATION PROTEIN J"/>
    <property type="match status" value="1"/>
</dbReference>
<dbReference type="PANTHER" id="PTHR43229">
    <property type="entry name" value="NODULATION PROTEIN J"/>
    <property type="match status" value="1"/>
</dbReference>
<feature type="transmembrane region" description="Helical" evidence="6">
    <location>
        <begin position="129"/>
        <end position="158"/>
    </location>
</feature>